<evidence type="ECO:0000256" key="1">
    <source>
        <dbReference type="ARBA" id="ARBA00001947"/>
    </source>
</evidence>
<evidence type="ECO:0000313" key="10">
    <source>
        <dbReference type="EMBL" id="BDT58061.1"/>
    </source>
</evidence>
<evidence type="ECO:0000313" key="11">
    <source>
        <dbReference type="Proteomes" id="UP001163336"/>
    </source>
</evidence>
<evidence type="ECO:0000256" key="3">
    <source>
        <dbReference type="ARBA" id="ARBA00022723"/>
    </source>
</evidence>
<dbReference type="InterPro" id="IPR042089">
    <property type="entry name" value="Peptidase_M13_dom_2"/>
</dbReference>
<reference evidence="10" key="1">
    <citation type="submission" date="2022-11" db="EMBL/GenBank/DDBJ databases">
        <title>Isolation and characterization of PLA-degrading bacterium Massilia sp. from Antarctic soil.</title>
        <authorList>
            <person name="Sato K."/>
            <person name="Gomez-Fuentes C."/>
            <person name="Ahmad S.A."/>
            <person name="Zulkharnain A."/>
        </authorList>
    </citation>
    <scope>NUCLEOTIDE SEQUENCE</scope>
    <source>
        <strain evidence="10">N-3</strain>
    </source>
</reference>
<evidence type="ECO:0000259" key="8">
    <source>
        <dbReference type="Pfam" id="PF01431"/>
    </source>
</evidence>
<dbReference type="PROSITE" id="PS51885">
    <property type="entry name" value="NEPRILYSIN"/>
    <property type="match status" value="1"/>
</dbReference>
<dbReference type="SUPFAM" id="SSF55486">
    <property type="entry name" value="Metalloproteases ('zincins'), catalytic domain"/>
    <property type="match status" value="1"/>
</dbReference>
<dbReference type="Gene3D" id="1.10.1380.10">
    <property type="entry name" value="Neutral endopeptidase , domain2"/>
    <property type="match status" value="1"/>
</dbReference>
<evidence type="ECO:0000259" key="9">
    <source>
        <dbReference type="Pfam" id="PF05649"/>
    </source>
</evidence>
<dbReference type="PANTHER" id="PTHR11733">
    <property type="entry name" value="ZINC METALLOPROTEASE FAMILY M13 NEPRILYSIN-RELATED"/>
    <property type="match status" value="1"/>
</dbReference>
<keyword evidence="6" id="KW-0482">Metalloprotease</keyword>
<dbReference type="InterPro" id="IPR024079">
    <property type="entry name" value="MetalloPept_cat_dom_sf"/>
</dbReference>
<keyword evidence="5" id="KW-0862">Zinc</keyword>
<dbReference type="PRINTS" id="PR00786">
    <property type="entry name" value="NEPRILYSIN"/>
</dbReference>
<gene>
    <name evidence="10" type="ORF">MasN3_15550</name>
</gene>
<dbReference type="Pfam" id="PF05649">
    <property type="entry name" value="Peptidase_M13_N"/>
    <property type="match status" value="1"/>
</dbReference>
<dbReference type="InterPro" id="IPR008753">
    <property type="entry name" value="Peptidase_M13_N"/>
</dbReference>
<dbReference type="Gene3D" id="3.40.390.10">
    <property type="entry name" value="Collagenase (Catalytic Domain)"/>
    <property type="match status" value="1"/>
</dbReference>
<feature type="chain" id="PRO_5047001518" evidence="7">
    <location>
        <begin position="28"/>
        <end position="687"/>
    </location>
</feature>
<dbReference type="Proteomes" id="UP001163336">
    <property type="component" value="Chromosome"/>
</dbReference>
<accession>A0ABM8C4D9</accession>
<feature type="domain" description="Peptidase M13 N-terminal" evidence="9">
    <location>
        <begin position="50"/>
        <end position="436"/>
    </location>
</feature>
<dbReference type="CDD" id="cd08662">
    <property type="entry name" value="M13"/>
    <property type="match status" value="1"/>
</dbReference>
<evidence type="ECO:0000256" key="6">
    <source>
        <dbReference type="ARBA" id="ARBA00023049"/>
    </source>
</evidence>
<keyword evidence="7" id="KW-0732">Signal</keyword>
<dbReference type="InterPro" id="IPR018497">
    <property type="entry name" value="Peptidase_M13_C"/>
</dbReference>
<dbReference type="InterPro" id="IPR000718">
    <property type="entry name" value="Peptidase_M13"/>
</dbReference>
<dbReference type="RefSeq" id="WP_281913398.1">
    <property type="nucleotide sequence ID" value="NZ_AP026966.1"/>
</dbReference>
<organism evidence="10 11">
    <name type="scientific">Massilia varians</name>
    <dbReference type="NCBI Taxonomy" id="457921"/>
    <lineage>
        <taxon>Bacteria</taxon>
        <taxon>Pseudomonadati</taxon>
        <taxon>Pseudomonadota</taxon>
        <taxon>Betaproteobacteria</taxon>
        <taxon>Burkholderiales</taxon>
        <taxon>Oxalobacteraceae</taxon>
        <taxon>Telluria group</taxon>
        <taxon>Massilia</taxon>
    </lineage>
</organism>
<proteinExistence type="predicted"/>
<evidence type="ECO:0000256" key="5">
    <source>
        <dbReference type="ARBA" id="ARBA00022833"/>
    </source>
</evidence>
<evidence type="ECO:0000256" key="2">
    <source>
        <dbReference type="ARBA" id="ARBA00022670"/>
    </source>
</evidence>
<comment type="cofactor">
    <cofactor evidence="1">
        <name>Zn(2+)</name>
        <dbReference type="ChEBI" id="CHEBI:29105"/>
    </cofactor>
</comment>
<keyword evidence="3" id="KW-0479">Metal-binding</keyword>
<keyword evidence="11" id="KW-1185">Reference proteome</keyword>
<name>A0ABM8C4D9_9BURK</name>
<sequence>MKTSWTPIKTAITLALCGAFAVAPVHAAGQDAAANAAKPAARPAGAIVLPGDDFYAYANGEWMAKTEIPADRGSWGAMYVLAEDTNARIVKLIEDAAASKSASPEARKVADFYTAWMNEAAIESAGLAALKSRLDRIAAIKDRAALARVLGEFLRADVDPLNATNFNTPNLFGVWFNQSLTDPSRNVPYLLQGGIGLPDRAYYLDNSPKMAELRTRYQQYVAAMLKLAGYDKVEERAAKIFALESELAESHASREESADIQKANNPWRMKDFAAKAPGMDWNAFMQGARLSGQDRFIAYHPGALKGAARQVAATDLGTWKDYLAFHSLNQFASTLPKAYSDLRFEFYGKGLTGSPQQSPRWKRALAATNGAMDEAVGKMYVARYFPAEDKARILKMVAEIKTAFEHRIDKLDWMAPSTRSQAKEKVRTMYVGVGYPDSWQSYEGLKVSPTDALGNVLRAQEFHYVQQLAKLKQKPKKTEWAMPPQLVNAVNLPLQNALNFPAAILQPPFYDPKASDAHNYGAIGSVIGHEISHSFDDMGAQFDAQGRLRDWWTKEDLAHFKKASHKLVEQYNAYKPFEDLAINGQLTLSENLSDLAGLAAAYDAFKASPGGKAAGPEADRAFFTGFAQSWRSKTREASLRRNVLTDGHSPGQYRTYTVRNLDAWYKAFDVQPGQKLYLAPEQRVRVW</sequence>
<dbReference type="Pfam" id="PF01431">
    <property type="entry name" value="Peptidase_M13"/>
    <property type="match status" value="1"/>
</dbReference>
<evidence type="ECO:0000256" key="7">
    <source>
        <dbReference type="SAM" id="SignalP"/>
    </source>
</evidence>
<dbReference type="PANTHER" id="PTHR11733:SF211">
    <property type="entry name" value="OLIGOPEPTIDASE LIPOPROTEIN M13 FAMILY"/>
    <property type="match status" value="1"/>
</dbReference>
<keyword evidence="2" id="KW-0645">Protease</keyword>
<feature type="domain" description="Peptidase M13 C-terminal" evidence="8">
    <location>
        <begin position="488"/>
        <end position="684"/>
    </location>
</feature>
<feature type="signal peptide" evidence="7">
    <location>
        <begin position="1"/>
        <end position="27"/>
    </location>
</feature>
<protein>
    <submittedName>
        <fullName evidence="10">Peptidase M13</fullName>
    </submittedName>
</protein>
<evidence type="ECO:0000256" key="4">
    <source>
        <dbReference type="ARBA" id="ARBA00022801"/>
    </source>
</evidence>
<dbReference type="EMBL" id="AP026966">
    <property type="protein sequence ID" value="BDT58061.1"/>
    <property type="molecule type" value="Genomic_DNA"/>
</dbReference>
<keyword evidence="4" id="KW-0378">Hydrolase</keyword>